<evidence type="ECO:0000313" key="4">
    <source>
        <dbReference type="RefSeq" id="XP_014673462.1"/>
    </source>
</evidence>
<dbReference type="RefSeq" id="XP_014673462.1">
    <property type="nucleotide sequence ID" value="XM_014817976.1"/>
</dbReference>
<name>A0ABM1EMP1_PRICU</name>
<evidence type="ECO:0000256" key="1">
    <source>
        <dbReference type="SAM" id="Phobius"/>
    </source>
</evidence>
<keyword evidence="1" id="KW-1133">Transmembrane helix</keyword>
<gene>
    <name evidence="4" type="primary">LOC106813755</name>
</gene>
<evidence type="ECO:0000313" key="3">
    <source>
        <dbReference type="Proteomes" id="UP000695022"/>
    </source>
</evidence>
<organism evidence="3 4">
    <name type="scientific">Priapulus caudatus</name>
    <name type="common">Priapulid worm</name>
    <dbReference type="NCBI Taxonomy" id="37621"/>
    <lineage>
        <taxon>Eukaryota</taxon>
        <taxon>Metazoa</taxon>
        <taxon>Ecdysozoa</taxon>
        <taxon>Scalidophora</taxon>
        <taxon>Priapulida</taxon>
        <taxon>Priapulimorpha</taxon>
        <taxon>Priapulimorphida</taxon>
        <taxon>Priapulidae</taxon>
        <taxon>Priapulus</taxon>
    </lineage>
</organism>
<dbReference type="Gene3D" id="2.60.40.10">
    <property type="entry name" value="Immunoglobulins"/>
    <property type="match status" value="1"/>
</dbReference>
<dbReference type="Proteomes" id="UP000695022">
    <property type="component" value="Unplaced"/>
</dbReference>
<dbReference type="InterPro" id="IPR036116">
    <property type="entry name" value="FN3_sf"/>
</dbReference>
<dbReference type="SUPFAM" id="SSF49265">
    <property type="entry name" value="Fibronectin type III"/>
    <property type="match status" value="1"/>
</dbReference>
<accession>A0ABM1EMP1</accession>
<keyword evidence="1" id="KW-0812">Transmembrane</keyword>
<dbReference type="InterPro" id="IPR013783">
    <property type="entry name" value="Ig-like_fold"/>
</dbReference>
<reference evidence="4" key="1">
    <citation type="submission" date="2025-08" db="UniProtKB">
        <authorList>
            <consortium name="RefSeq"/>
        </authorList>
    </citation>
    <scope>IDENTIFICATION</scope>
</reference>
<proteinExistence type="predicted"/>
<keyword evidence="1" id="KW-0472">Membrane</keyword>
<keyword evidence="2" id="KW-0732">Signal</keyword>
<protein>
    <submittedName>
        <fullName evidence="4">Uncharacterized protein LOC106813755</fullName>
    </submittedName>
</protein>
<feature type="transmembrane region" description="Helical" evidence="1">
    <location>
        <begin position="163"/>
        <end position="186"/>
    </location>
</feature>
<sequence>MRSILLFLLFQIAEMSLPTARTIQDSNFNVTVTASDVSRTTAVVRWSLTPQIDSISCDAVYGLVAALNTVQVLQDIKPESFSIAGLKTNETYFFYINCQDKIGNDYHSHEINFIMNGTRMFSSIVEESSTAVEMSDTGPIPGGAVSSDHPTAIGKAQGHSSDAVLGISCGMLGLFVVAVTATILLITRIRRLQSRRGFINRLDVEEDDAFGSMQYDRGYYA</sequence>
<keyword evidence="3" id="KW-1185">Reference proteome</keyword>
<feature type="signal peptide" evidence="2">
    <location>
        <begin position="1"/>
        <end position="20"/>
    </location>
</feature>
<feature type="chain" id="PRO_5045586206" evidence="2">
    <location>
        <begin position="21"/>
        <end position="221"/>
    </location>
</feature>
<evidence type="ECO:0000256" key="2">
    <source>
        <dbReference type="SAM" id="SignalP"/>
    </source>
</evidence>
<dbReference type="GeneID" id="106813755"/>